<keyword evidence="2" id="KW-1185">Reference proteome</keyword>
<name>A0ABP4N5C2_9ACTN</name>
<protein>
    <recommendedName>
        <fullName evidence="3">HEAT repeat protein</fullName>
    </recommendedName>
</protein>
<dbReference type="EMBL" id="BAAAQD010000025">
    <property type="protein sequence ID" value="GAA1555906.1"/>
    <property type="molecule type" value="Genomic_DNA"/>
</dbReference>
<gene>
    <name evidence="1" type="ORF">GCM10009827_090880</name>
</gene>
<comment type="caution">
    <text evidence="1">The sequence shown here is derived from an EMBL/GenBank/DDBJ whole genome shotgun (WGS) entry which is preliminary data.</text>
</comment>
<organism evidence="1 2">
    <name type="scientific">Dactylosporangium maewongense</name>
    <dbReference type="NCBI Taxonomy" id="634393"/>
    <lineage>
        <taxon>Bacteria</taxon>
        <taxon>Bacillati</taxon>
        <taxon>Actinomycetota</taxon>
        <taxon>Actinomycetes</taxon>
        <taxon>Micromonosporales</taxon>
        <taxon>Micromonosporaceae</taxon>
        <taxon>Dactylosporangium</taxon>
    </lineage>
</organism>
<proteinExistence type="predicted"/>
<evidence type="ECO:0000313" key="2">
    <source>
        <dbReference type="Proteomes" id="UP001501470"/>
    </source>
</evidence>
<reference evidence="2" key="1">
    <citation type="journal article" date="2019" name="Int. J. Syst. Evol. Microbiol.">
        <title>The Global Catalogue of Microorganisms (GCM) 10K type strain sequencing project: providing services to taxonomists for standard genome sequencing and annotation.</title>
        <authorList>
            <consortium name="The Broad Institute Genomics Platform"/>
            <consortium name="The Broad Institute Genome Sequencing Center for Infectious Disease"/>
            <person name="Wu L."/>
            <person name="Ma J."/>
        </authorList>
    </citation>
    <scope>NUCLEOTIDE SEQUENCE [LARGE SCALE GENOMIC DNA]</scope>
    <source>
        <strain evidence="2">JCM 15933</strain>
    </source>
</reference>
<dbReference type="RefSeq" id="WP_344510579.1">
    <property type="nucleotide sequence ID" value="NZ_BAAAQD010000025.1"/>
</dbReference>
<evidence type="ECO:0008006" key="3">
    <source>
        <dbReference type="Google" id="ProtNLM"/>
    </source>
</evidence>
<dbReference type="Proteomes" id="UP001501470">
    <property type="component" value="Unassembled WGS sequence"/>
</dbReference>
<accession>A0ABP4N5C2</accession>
<sequence>MTGVAWERVYGCDGTSEHVPALLEALTAAEPATRARARNELSAHLYHQGTRWQASAVVVPFLVALADDPATPDRADLLWMLRKVAIGDHRDDALPFDARAAYPAADAVTDEQLLRLNLWLTGDEAGDDEAGDAGADRWARDAYDALAAHAGTVTGWVGDADPAVAELAAGLLAWLPPTPSGVAALLGTASAAANLTLAHLPVDDPAVDTHLRGRLDHPDRQVALTAAIALAYRHRAATPEPALTMIAVAADPDGPLPPDVPGWDDRALRGFVALALARIGW</sequence>
<evidence type="ECO:0000313" key="1">
    <source>
        <dbReference type="EMBL" id="GAA1555906.1"/>
    </source>
</evidence>